<proteinExistence type="predicted"/>
<dbReference type="AlphaFoldDB" id="A0A8R2NL21"/>
<dbReference type="Proteomes" id="UP000007819">
    <property type="component" value="Chromosome A1"/>
</dbReference>
<dbReference type="EnsemblMetazoa" id="XM_029486399.1">
    <property type="protein sequence ID" value="XP_029342259.1"/>
    <property type="gene ID" value="LOC100570877"/>
</dbReference>
<reference evidence="2" key="1">
    <citation type="submission" date="2010-06" db="EMBL/GenBank/DDBJ databases">
        <authorList>
            <person name="Jiang H."/>
            <person name="Abraham K."/>
            <person name="Ali S."/>
            <person name="Alsbrooks S.L."/>
            <person name="Anim B.N."/>
            <person name="Anosike U.S."/>
            <person name="Attaway T."/>
            <person name="Bandaranaike D.P."/>
            <person name="Battles P.K."/>
            <person name="Bell S.N."/>
            <person name="Bell A.V."/>
            <person name="Beltran B."/>
            <person name="Bickham C."/>
            <person name="Bustamante Y."/>
            <person name="Caleb T."/>
            <person name="Canada A."/>
            <person name="Cardenas V."/>
            <person name="Carter K."/>
            <person name="Chacko J."/>
            <person name="Chandrabose M.N."/>
            <person name="Chavez D."/>
            <person name="Chavez A."/>
            <person name="Chen L."/>
            <person name="Chu H.-S."/>
            <person name="Claassen K.J."/>
            <person name="Cockrell R."/>
            <person name="Collins M."/>
            <person name="Cooper J.A."/>
            <person name="Cree A."/>
            <person name="Curry S.M."/>
            <person name="Da Y."/>
            <person name="Dao M.D."/>
            <person name="Das B."/>
            <person name="Davila M.-L."/>
            <person name="Davy-Carroll L."/>
            <person name="Denson S."/>
            <person name="Dinh H."/>
            <person name="Ebong V.E."/>
            <person name="Edwards J.R."/>
            <person name="Egan A."/>
            <person name="El-Daye J."/>
            <person name="Escobedo L."/>
            <person name="Fernandez S."/>
            <person name="Fernando P.R."/>
            <person name="Flagg N."/>
            <person name="Forbes L.D."/>
            <person name="Fowler R.G."/>
            <person name="Fu Q."/>
            <person name="Gabisi R.A."/>
            <person name="Ganer J."/>
            <person name="Garbino Pronczuk A."/>
            <person name="Garcia R.M."/>
            <person name="Garner T."/>
            <person name="Garrett T.E."/>
            <person name="Gonzalez D.A."/>
            <person name="Hamid H."/>
            <person name="Hawkins E.S."/>
            <person name="Hirani K."/>
            <person name="Hogues M.E."/>
            <person name="Hollins B."/>
            <person name="Hsiao C.-H."/>
            <person name="Jabil R."/>
            <person name="James M.L."/>
            <person name="Jhangiani S.N."/>
            <person name="Johnson B."/>
            <person name="Johnson Q."/>
            <person name="Joshi V."/>
            <person name="Kalu J.B."/>
            <person name="Kam C."/>
            <person name="Kashfia A."/>
            <person name="Keebler J."/>
            <person name="Kisamo H."/>
            <person name="Kovar C.L."/>
            <person name="Lago L.A."/>
            <person name="Lai C.-Y."/>
            <person name="Laidlaw J."/>
            <person name="Lara F."/>
            <person name="Le T.-K."/>
            <person name="Lee S.L."/>
            <person name="Legall F.H."/>
            <person name="Lemon S.J."/>
            <person name="Lewis L.R."/>
            <person name="Li B."/>
            <person name="Liu Y."/>
            <person name="Liu Y.-S."/>
            <person name="Lopez J."/>
            <person name="Lozado R.J."/>
            <person name="Lu J."/>
            <person name="Madu R.C."/>
            <person name="Maheshwari M."/>
            <person name="Maheshwari R."/>
            <person name="Malloy K."/>
            <person name="Martinez E."/>
            <person name="Mathew T."/>
            <person name="Mercado I.C."/>
            <person name="Mercado C."/>
            <person name="Meyer B."/>
            <person name="Montgomery K."/>
            <person name="Morgan M.B."/>
            <person name="Munidasa M."/>
            <person name="Nazareth L.V."/>
            <person name="Nelson J."/>
            <person name="Ng B.M."/>
            <person name="Nguyen N.B."/>
            <person name="Nguyen P.Q."/>
            <person name="Nguyen T."/>
            <person name="Obregon M."/>
            <person name="Okwuonu G.O."/>
            <person name="Onwere C.G."/>
            <person name="Orozco G."/>
            <person name="Parra A."/>
            <person name="Patel S."/>
            <person name="Patil S."/>
            <person name="Perez A."/>
            <person name="Perez Y."/>
            <person name="Pham C."/>
            <person name="Primus E.L."/>
            <person name="Pu L.-L."/>
            <person name="Puazo M."/>
            <person name="Qin X."/>
            <person name="Quiroz J.B."/>
            <person name="Reese J."/>
            <person name="Richards S."/>
            <person name="Rives C.M."/>
            <person name="Robberts R."/>
            <person name="Ruiz S.J."/>
            <person name="Ruiz M.J."/>
            <person name="Santibanez J."/>
            <person name="Schneider B.W."/>
            <person name="Sisson I."/>
            <person name="Smith M."/>
            <person name="Sodergren E."/>
            <person name="Song X.-Z."/>
            <person name="Song B.B."/>
            <person name="Summersgill H."/>
            <person name="Thelus R."/>
            <person name="Thornton R.D."/>
            <person name="Trejos Z.Y."/>
            <person name="Usmani K."/>
            <person name="Vattathil S."/>
            <person name="Villasana D."/>
            <person name="Walker D.L."/>
            <person name="Wang S."/>
            <person name="Wang K."/>
            <person name="White C.S."/>
            <person name="Williams A.C."/>
            <person name="Williamson J."/>
            <person name="Wilson K."/>
            <person name="Woghiren I.O."/>
            <person name="Woodworth J.R."/>
            <person name="Worley K.C."/>
            <person name="Wright R.A."/>
            <person name="Wu W."/>
            <person name="Young L."/>
            <person name="Zhang L."/>
            <person name="Zhang J."/>
            <person name="Zhu Y."/>
            <person name="Muzny D.M."/>
            <person name="Weinstock G."/>
            <person name="Gibbs R.A."/>
        </authorList>
    </citation>
    <scope>NUCLEOTIDE SEQUENCE [LARGE SCALE GENOMIC DNA]</scope>
    <source>
        <strain evidence="2">LSR1</strain>
    </source>
</reference>
<reference evidence="1" key="2">
    <citation type="submission" date="2022-06" db="UniProtKB">
        <authorList>
            <consortium name="EnsemblMetazoa"/>
        </authorList>
    </citation>
    <scope>IDENTIFICATION</scope>
</reference>
<protein>
    <submittedName>
        <fullName evidence="1">Uncharacterized protein</fullName>
    </submittedName>
</protein>
<keyword evidence="2" id="KW-1185">Reference proteome</keyword>
<sequence length="123" mass="13793">MHNNINNGVNTITIIPITPNQDVAPLCRRPTAVRRCAIIPCHPTLIRGINRRPIHRFRHNTFFVQIYSLSFTLFHSKKNQPKPKMGAEKVSMNIVVVGEVQSCKAINKVAKAAPATSHQLMNC</sequence>
<evidence type="ECO:0000313" key="2">
    <source>
        <dbReference type="Proteomes" id="UP000007819"/>
    </source>
</evidence>
<accession>A0A8R2NL21</accession>
<organism evidence="1 2">
    <name type="scientific">Acyrthosiphon pisum</name>
    <name type="common">Pea aphid</name>
    <dbReference type="NCBI Taxonomy" id="7029"/>
    <lineage>
        <taxon>Eukaryota</taxon>
        <taxon>Metazoa</taxon>
        <taxon>Ecdysozoa</taxon>
        <taxon>Arthropoda</taxon>
        <taxon>Hexapoda</taxon>
        <taxon>Insecta</taxon>
        <taxon>Pterygota</taxon>
        <taxon>Neoptera</taxon>
        <taxon>Paraneoptera</taxon>
        <taxon>Hemiptera</taxon>
        <taxon>Sternorrhyncha</taxon>
        <taxon>Aphidomorpha</taxon>
        <taxon>Aphidoidea</taxon>
        <taxon>Aphididae</taxon>
        <taxon>Macrosiphini</taxon>
        <taxon>Acyrthosiphon</taxon>
    </lineage>
</organism>
<dbReference type="GeneID" id="100570877"/>
<name>A0A8R2NL21_ACYPI</name>
<evidence type="ECO:0000313" key="1">
    <source>
        <dbReference type="EnsemblMetazoa" id="XP_029342259.1"/>
    </source>
</evidence>
<dbReference type="KEGG" id="api:100570877"/>
<dbReference type="RefSeq" id="XP_029342259.1">
    <property type="nucleotide sequence ID" value="XM_029486399.1"/>
</dbReference>
<dbReference type="OrthoDB" id="6620481at2759"/>